<organism evidence="2">
    <name type="scientific">Candidatus Kentrum sp. FW</name>
    <dbReference type="NCBI Taxonomy" id="2126338"/>
    <lineage>
        <taxon>Bacteria</taxon>
        <taxon>Pseudomonadati</taxon>
        <taxon>Pseudomonadota</taxon>
        <taxon>Gammaproteobacteria</taxon>
        <taxon>Candidatus Kentrum</taxon>
    </lineage>
</organism>
<evidence type="ECO:0000256" key="1">
    <source>
        <dbReference type="SAM" id="MobiDB-lite"/>
    </source>
</evidence>
<reference evidence="2" key="1">
    <citation type="submission" date="2019-02" db="EMBL/GenBank/DDBJ databases">
        <authorList>
            <person name="Gruber-Vodicka R. H."/>
            <person name="Seah K. B. B."/>
        </authorList>
    </citation>
    <scope>NUCLEOTIDE SEQUENCE</scope>
    <source>
        <strain evidence="2">BECK_BZ106</strain>
    </source>
</reference>
<protein>
    <submittedName>
        <fullName evidence="2">Uncharacterized protein</fullName>
    </submittedName>
</protein>
<feature type="region of interest" description="Disordered" evidence="1">
    <location>
        <begin position="1"/>
        <end position="50"/>
    </location>
</feature>
<name>A0A450SYW2_9GAMM</name>
<evidence type="ECO:0000313" key="2">
    <source>
        <dbReference type="EMBL" id="VFJ59446.1"/>
    </source>
</evidence>
<gene>
    <name evidence="2" type="ORF">BECKFW1821B_GA0114236_104732</name>
</gene>
<proteinExistence type="predicted"/>
<sequence length="50" mass="6022">MEKKIENINRSKRMPGHKPLDLFPQMRLRRERSQPDQQGSYDQDGPWNIV</sequence>
<dbReference type="AlphaFoldDB" id="A0A450SYW2"/>
<accession>A0A450SYW2</accession>
<dbReference type="EMBL" id="CAADFD010000047">
    <property type="protein sequence ID" value="VFJ59446.1"/>
    <property type="molecule type" value="Genomic_DNA"/>
</dbReference>